<evidence type="ECO:0000256" key="3">
    <source>
        <dbReference type="ARBA" id="ARBA00048267"/>
    </source>
</evidence>
<dbReference type="Pfam" id="PF01339">
    <property type="entry name" value="CheB_methylest"/>
    <property type="match status" value="1"/>
</dbReference>
<dbReference type="EC" id="3.1.1.61" evidence="2"/>
<protein>
    <recommendedName>
        <fullName evidence="2">protein-glutamate methylesterase</fullName>
        <ecNumber evidence="2">3.1.1.61</ecNumber>
    </recommendedName>
</protein>
<evidence type="ECO:0000256" key="4">
    <source>
        <dbReference type="PROSITE-ProRule" id="PRU00050"/>
    </source>
</evidence>
<reference evidence="7 8" key="2">
    <citation type="journal article" date="2016" name="Infect. Immun.">
        <title>Helicobacter saguini, a Novel Helicobacter Isolated from Cotton-Top Tamarins with Ulcerative Colitis, Has Proinflammatory Properties and Induces Typhlocolitis and Dysplasia in Gnotobiotic IL-10-/- Mice.</title>
        <authorList>
            <person name="Shen Z."/>
            <person name="Mannion A."/>
            <person name="Whary M.T."/>
            <person name="Muthupalani S."/>
            <person name="Sheh A."/>
            <person name="Feng Y."/>
            <person name="Gong G."/>
            <person name="Vandamme P."/>
            <person name="Holcombe H.R."/>
            <person name="Paster B.J."/>
            <person name="Fox J.G."/>
        </authorList>
    </citation>
    <scope>NUCLEOTIDE SEQUENCE [LARGE SCALE GENOMIC DNA]</scope>
    <source>
        <strain evidence="7 8">MIT 97-6194</strain>
    </source>
</reference>
<dbReference type="Proteomes" id="UP000029714">
    <property type="component" value="Unassembled WGS sequence"/>
</dbReference>
<keyword evidence="1 4" id="KW-0378">Hydrolase</keyword>
<name>A0A347VTU2_9HELI</name>
<comment type="caution">
    <text evidence="7">The sequence shown here is derived from an EMBL/GenBank/DDBJ whole genome shotgun (WGS) entry which is preliminary data.</text>
</comment>
<dbReference type="CDD" id="cd16432">
    <property type="entry name" value="CheB_Rec"/>
    <property type="match status" value="1"/>
</dbReference>
<dbReference type="SUPFAM" id="SSF52738">
    <property type="entry name" value="Methylesterase CheB, C-terminal domain"/>
    <property type="match status" value="1"/>
</dbReference>
<proteinExistence type="predicted"/>
<evidence type="ECO:0000256" key="2">
    <source>
        <dbReference type="ARBA" id="ARBA00039140"/>
    </source>
</evidence>
<evidence type="ECO:0000313" key="8">
    <source>
        <dbReference type="Proteomes" id="UP000029714"/>
    </source>
</evidence>
<dbReference type="GO" id="GO:0006935">
    <property type="term" value="P:chemotaxis"/>
    <property type="evidence" value="ECO:0007669"/>
    <property type="project" value="UniProtKB-UniRule"/>
</dbReference>
<dbReference type="Gene3D" id="3.40.50.180">
    <property type="entry name" value="Methylesterase CheB, C-terminal domain"/>
    <property type="match status" value="1"/>
</dbReference>
<dbReference type="PROSITE" id="PS50122">
    <property type="entry name" value="CHEB"/>
    <property type="match status" value="1"/>
</dbReference>
<dbReference type="InterPro" id="IPR035909">
    <property type="entry name" value="CheB_C"/>
</dbReference>
<dbReference type="EMBL" id="JRMP02000006">
    <property type="protein sequence ID" value="TLD94608.1"/>
    <property type="molecule type" value="Genomic_DNA"/>
</dbReference>
<dbReference type="Proteomes" id="UP000477070">
    <property type="component" value="Unassembled WGS sequence"/>
</dbReference>
<keyword evidence="8" id="KW-1185">Reference proteome</keyword>
<dbReference type="OrthoDB" id="9793421at2"/>
<evidence type="ECO:0000313" key="7">
    <source>
        <dbReference type="EMBL" id="TLD94608.1"/>
    </source>
</evidence>
<organism evidence="7 8">
    <name type="scientific">Helicobacter saguini</name>
    <dbReference type="NCBI Taxonomy" id="1548018"/>
    <lineage>
        <taxon>Bacteria</taxon>
        <taxon>Pseudomonadati</taxon>
        <taxon>Campylobacterota</taxon>
        <taxon>Epsilonproteobacteria</taxon>
        <taxon>Campylobacterales</taxon>
        <taxon>Helicobacteraceae</taxon>
        <taxon>Helicobacter</taxon>
    </lineage>
</organism>
<evidence type="ECO:0000259" key="5">
    <source>
        <dbReference type="PROSITE" id="PS50122"/>
    </source>
</evidence>
<feature type="active site" evidence="4">
    <location>
        <position position="155"/>
    </location>
</feature>
<reference evidence="7" key="3">
    <citation type="submission" date="2018-04" db="EMBL/GenBank/DDBJ databases">
        <authorList>
            <person name="Sheh A."/>
            <person name="Shen Z."/>
            <person name="Mannion A.J."/>
            <person name="Fox J.G."/>
        </authorList>
    </citation>
    <scope>NUCLEOTIDE SEQUENCE</scope>
    <source>
        <strain evidence="7">MIT 97-6194</strain>
    </source>
</reference>
<dbReference type="GO" id="GO:0008984">
    <property type="term" value="F:protein-glutamate methylesterase activity"/>
    <property type="evidence" value="ECO:0007669"/>
    <property type="project" value="UniProtKB-EC"/>
</dbReference>
<accession>A0A347VTU2</accession>
<sequence>MQQVAEKYHPDTILQNKPCTMTREKLIVIGSSTGGTEALNKILSGLKAKNLPPIVIVQHIPKMFSSSLAVRLDNNSELSVFEVKERVKLESDCAYIASGDSHVVLSYKEGKYYAAPFDERRISRHRPSVDILFRSANNTSGKNTLAIILTGMGDDGMIGMKNLYDNGAYTIAQDEQSCVVFGMPKKAIEIGAVREILPLEKIANRIMDYAAGRINLLKPKEPDVNI</sequence>
<dbReference type="EMBL" id="QBIU01000002">
    <property type="protein sequence ID" value="MWV70784.1"/>
    <property type="molecule type" value="Genomic_DNA"/>
</dbReference>
<feature type="active site" evidence="4">
    <location>
        <position position="59"/>
    </location>
</feature>
<keyword evidence="4" id="KW-0145">Chemotaxis</keyword>
<dbReference type="GO" id="GO:0000156">
    <property type="term" value="F:phosphorelay response regulator activity"/>
    <property type="evidence" value="ECO:0007669"/>
    <property type="project" value="InterPro"/>
</dbReference>
<feature type="active site" evidence="4">
    <location>
        <position position="32"/>
    </location>
</feature>
<dbReference type="PANTHER" id="PTHR42872:SF6">
    <property type="entry name" value="PROTEIN-GLUTAMATE METHYLESTERASE_PROTEIN-GLUTAMINE GLUTAMINASE"/>
    <property type="match status" value="1"/>
</dbReference>
<comment type="catalytic activity">
    <reaction evidence="3">
        <text>[protein]-L-glutamate 5-O-methyl ester + H2O = L-glutamyl-[protein] + methanol + H(+)</text>
        <dbReference type="Rhea" id="RHEA:23236"/>
        <dbReference type="Rhea" id="RHEA-COMP:10208"/>
        <dbReference type="Rhea" id="RHEA-COMP:10311"/>
        <dbReference type="ChEBI" id="CHEBI:15377"/>
        <dbReference type="ChEBI" id="CHEBI:15378"/>
        <dbReference type="ChEBI" id="CHEBI:17790"/>
        <dbReference type="ChEBI" id="CHEBI:29973"/>
        <dbReference type="ChEBI" id="CHEBI:82795"/>
        <dbReference type="EC" id="3.1.1.61"/>
    </reaction>
</comment>
<dbReference type="STRING" id="1548018.LS64_09465"/>
<evidence type="ECO:0000313" key="9">
    <source>
        <dbReference type="Proteomes" id="UP000477070"/>
    </source>
</evidence>
<evidence type="ECO:0000313" key="6">
    <source>
        <dbReference type="EMBL" id="MWV70784.1"/>
    </source>
</evidence>
<dbReference type="GO" id="GO:0005737">
    <property type="term" value="C:cytoplasm"/>
    <property type="evidence" value="ECO:0007669"/>
    <property type="project" value="InterPro"/>
</dbReference>
<dbReference type="PANTHER" id="PTHR42872">
    <property type="entry name" value="PROTEIN-GLUTAMATE METHYLESTERASE/PROTEIN-GLUTAMINE GLUTAMINASE"/>
    <property type="match status" value="1"/>
</dbReference>
<evidence type="ECO:0000256" key="1">
    <source>
        <dbReference type="ARBA" id="ARBA00022801"/>
    </source>
</evidence>
<dbReference type="InterPro" id="IPR000673">
    <property type="entry name" value="Sig_transdc_resp-reg_Me-estase"/>
</dbReference>
<feature type="domain" description="CheB-type methylesterase" evidence="5">
    <location>
        <begin position="20"/>
        <end position="213"/>
    </location>
</feature>
<reference evidence="6 9" key="4">
    <citation type="submission" date="2019-12" db="EMBL/GenBank/DDBJ databases">
        <title>Multi-Generational Helicobacter saguini Isolates.</title>
        <authorList>
            <person name="Mannion A."/>
            <person name="Shen Z."/>
            <person name="Fox J.G."/>
        </authorList>
    </citation>
    <scope>NUCLEOTIDE SEQUENCE [LARGE SCALE GENOMIC DNA]</scope>
    <source>
        <strain evidence="6">16-048</strain>
        <strain evidence="9">16-048 (F4)</strain>
    </source>
</reference>
<dbReference type="AlphaFoldDB" id="A0A347VTU2"/>
<reference evidence="7 8" key="1">
    <citation type="journal article" date="2014" name="Genome Announc.">
        <title>Draft genome sequences of eight enterohepatic helicobacter species isolated from both laboratory and wild rodents.</title>
        <authorList>
            <person name="Sheh A."/>
            <person name="Shen Z."/>
            <person name="Fox J.G."/>
        </authorList>
    </citation>
    <scope>NUCLEOTIDE SEQUENCE [LARGE SCALE GENOMIC DNA]</scope>
    <source>
        <strain evidence="7 8">MIT 97-6194</strain>
    </source>
</reference>
<gene>
    <name evidence="6" type="ORF">DCO61_12525</name>
    <name evidence="7" type="ORF">LS64_004900</name>
</gene>